<organism evidence="5 6">
    <name type="scientific">Candidatus Lloydbacteria bacterium RIFCSPLOWO2_01_FULL_50_20</name>
    <dbReference type="NCBI Taxonomy" id="1798665"/>
    <lineage>
        <taxon>Bacteria</taxon>
        <taxon>Candidatus Lloydiibacteriota</taxon>
    </lineage>
</organism>
<dbReference type="InterPro" id="IPR015421">
    <property type="entry name" value="PyrdxlP-dep_Trfase_major"/>
</dbReference>
<dbReference type="SUPFAM" id="SSF53383">
    <property type="entry name" value="PLP-dependent transferases"/>
    <property type="match status" value="1"/>
</dbReference>
<dbReference type="FunFam" id="3.40.640.10:FF:000046">
    <property type="entry name" value="Cystathionine gamma-lyase"/>
    <property type="match status" value="1"/>
</dbReference>
<dbReference type="GO" id="GO:0019346">
    <property type="term" value="P:transsulfuration"/>
    <property type="evidence" value="ECO:0007669"/>
    <property type="project" value="InterPro"/>
</dbReference>
<dbReference type="EMBL" id="MHLP01000002">
    <property type="protein sequence ID" value="OGZ13866.1"/>
    <property type="molecule type" value="Genomic_DNA"/>
</dbReference>
<evidence type="ECO:0000256" key="1">
    <source>
        <dbReference type="ARBA" id="ARBA00001933"/>
    </source>
</evidence>
<dbReference type="Proteomes" id="UP000178534">
    <property type="component" value="Unassembled WGS sequence"/>
</dbReference>
<name>A0A1G2DJW4_9BACT</name>
<dbReference type="STRING" id="1798665.A2942_02925"/>
<dbReference type="InterPro" id="IPR015424">
    <property type="entry name" value="PyrdxlP-dep_Trfase"/>
</dbReference>
<dbReference type="GO" id="GO:0005737">
    <property type="term" value="C:cytoplasm"/>
    <property type="evidence" value="ECO:0007669"/>
    <property type="project" value="TreeGrafter"/>
</dbReference>
<accession>A0A1G2DJW4</accession>
<dbReference type="Gene3D" id="3.40.640.10">
    <property type="entry name" value="Type I PLP-dependent aspartate aminotransferase-like (Major domain)"/>
    <property type="match status" value="1"/>
</dbReference>
<dbReference type="AlphaFoldDB" id="A0A1G2DJW4"/>
<evidence type="ECO:0000313" key="5">
    <source>
        <dbReference type="EMBL" id="OGZ13866.1"/>
    </source>
</evidence>
<comment type="similarity">
    <text evidence="4">Belongs to the trans-sulfuration enzymes family.</text>
</comment>
<dbReference type="GO" id="GO:0030170">
    <property type="term" value="F:pyridoxal phosphate binding"/>
    <property type="evidence" value="ECO:0007669"/>
    <property type="project" value="InterPro"/>
</dbReference>
<dbReference type="PANTHER" id="PTHR11808:SF80">
    <property type="entry name" value="CYSTATHIONINE GAMMA-LYASE"/>
    <property type="match status" value="1"/>
</dbReference>
<comment type="cofactor">
    <cofactor evidence="1 4">
        <name>pyridoxal 5'-phosphate</name>
        <dbReference type="ChEBI" id="CHEBI:597326"/>
    </cofactor>
</comment>
<dbReference type="Pfam" id="PF01053">
    <property type="entry name" value="Cys_Met_Meta_PP"/>
    <property type="match status" value="1"/>
</dbReference>
<evidence type="ECO:0008006" key="7">
    <source>
        <dbReference type="Google" id="ProtNLM"/>
    </source>
</evidence>
<dbReference type="PANTHER" id="PTHR11808">
    <property type="entry name" value="TRANS-SULFURATION ENZYME FAMILY MEMBER"/>
    <property type="match status" value="1"/>
</dbReference>
<feature type="modified residue" description="N6-(pyridoxal phosphate)lysine" evidence="3">
    <location>
        <position position="197"/>
    </location>
</feature>
<dbReference type="InterPro" id="IPR000277">
    <property type="entry name" value="Cys/Met-Metab_PyrdxlP-dep_enz"/>
</dbReference>
<evidence type="ECO:0000256" key="3">
    <source>
        <dbReference type="PIRSR" id="PIRSR001434-2"/>
    </source>
</evidence>
<keyword evidence="2 3" id="KW-0663">Pyridoxal phosphate</keyword>
<evidence type="ECO:0000256" key="2">
    <source>
        <dbReference type="ARBA" id="ARBA00022898"/>
    </source>
</evidence>
<dbReference type="GO" id="GO:0016846">
    <property type="term" value="F:carbon-sulfur lyase activity"/>
    <property type="evidence" value="ECO:0007669"/>
    <property type="project" value="TreeGrafter"/>
</dbReference>
<dbReference type="InterPro" id="IPR015422">
    <property type="entry name" value="PyrdxlP-dep_Trfase_small"/>
</dbReference>
<protein>
    <recommendedName>
        <fullName evidence="7">Cystathionine beta-lyase</fullName>
    </recommendedName>
</protein>
<evidence type="ECO:0000256" key="4">
    <source>
        <dbReference type="RuleBase" id="RU362118"/>
    </source>
</evidence>
<reference evidence="5 6" key="1">
    <citation type="journal article" date="2016" name="Nat. Commun.">
        <title>Thousands of microbial genomes shed light on interconnected biogeochemical processes in an aquifer system.</title>
        <authorList>
            <person name="Anantharaman K."/>
            <person name="Brown C.T."/>
            <person name="Hug L.A."/>
            <person name="Sharon I."/>
            <person name="Castelle C.J."/>
            <person name="Probst A.J."/>
            <person name="Thomas B.C."/>
            <person name="Singh A."/>
            <person name="Wilkins M.J."/>
            <person name="Karaoz U."/>
            <person name="Brodie E.L."/>
            <person name="Williams K.H."/>
            <person name="Hubbard S.S."/>
            <person name="Banfield J.F."/>
        </authorList>
    </citation>
    <scope>NUCLEOTIDE SEQUENCE [LARGE SCALE GENOMIC DNA]</scope>
</reference>
<proteinExistence type="inferred from homology"/>
<evidence type="ECO:0000313" key="6">
    <source>
        <dbReference type="Proteomes" id="UP000178534"/>
    </source>
</evidence>
<dbReference type="Gene3D" id="3.90.1150.10">
    <property type="entry name" value="Aspartate Aminotransferase, domain 1"/>
    <property type="match status" value="1"/>
</dbReference>
<sequence length="414" mass="44827">MGNMVKKVTGVNTPIYPSSTFMVSGARKPTEYFTQGIPDGEFLYQRFGHPNYKDLCVRLACMECGEDALLFASGMAATFALFFATLSIGDHIVVSSRIYGGTRGQIAMLAHKLRLKVSIVDIADLDAVSRACTKKTKVFFAESVSNPEVTVADVASIDRICHSKGKNILLVIDNTFTPLIVRPLTFGADVVMHSLTKYVNGRSDAMGGALVGKRSFIDTLRHPALGEAPLIGGVLDPKVAQEMAERFYQIEDRVEKASERAFQLAQILKRAGFSVHYPMLSLDRCPAGVLCGTGKEQGGGVLSVAFPTEVDGVRFVEAMAAEMFDDPLLGPWSLAYPAVSLGSAHTYVWCTTEARVQGEMKKWPPLPFASVPNGFVRIAVGYAGDQALFLLRFKKVLKGLGIPGSSLIDPMVQS</sequence>
<gene>
    <name evidence="5" type="ORF">A2942_02925</name>
</gene>
<comment type="caution">
    <text evidence="5">The sequence shown here is derived from an EMBL/GenBank/DDBJ whole genome shotgun (WGS) entry which is preliminary data.</text>
</comment>
<dbReference type="PIRSF" id="PIRSF001434">
    <property type="entry name" value="CGS"/>
    <property type="match status" value="1"/>
</dbReference>